<reference evidence="2" key="1">
    <citation type="submission" date="2013-10" db="EMBL/GenBank/DDBJ databases">
        <title>Genomic analysis of the causative agents of coccidiosis in chickens.</title>
        <authorList>
            <person name="Reid A.J."/>
            <person name="Blake D."/>
            <person name="Billington K."/>
            <person name="Browne H."/>
            <person name="Dunn M."/>
            <person name="Hung S."/>
            <person name="Kawahara F."/>
            <person name="Miranda-Saavedra D."/>
            <person name="Mourier T."/>
            <person name="Nagra H."/>
            <person name="Otto T.D."/>
            <person name="Rawlings N."/>
            <person name="Sanchez A."/>
            <person name="Sanders M."/>
            <person name="Subramaniam C."/>
            <person name="Tay Y."/>
            <person name="Dear P."/>
            <person name="Doerig C."/>
            <person name="Gruber A."/>
            <person name="Parkinson J."/>
            <person name="Shirley M."/>
            <person name="Wan K.L."/>
            <person name="Berriman M."/>
            <person name="Tomley F."/>
            <person name="Pain A."/>
        </authorList>
    </citation>
    <scope>NUCLEOTIDE SEQUENCE [LARGE SCALE GENOMIC DNA]</scope>
    <source>
        <strain evidence="2">Houghton</strain>
    </source>
</reference>
<organism evidence="2 3">
    <name type="scientific">Eimeria acervulina</name>
    <name type="common">Coccidian parasite</name>
    <dbReference type="NCBI Taxonomy" id="5801"/>
    <lineage>
        <taxon>Eukaryota</taxon>
        <taxon>Sar</taxon>
        <taxon>Alveolata</taxon>
        <taxon>Apicomplexa</taxon>
        <taxon>Conoidasida</taxon>
        <taxon>Coccidia</taxon>
        <taxon>Eucoccidiorida</taxon>
        <taxon>Eimeriorina</taxon>
        <taxon>Eimeriidae</taxon>
        <taxon>Eimeria</taxon>
    </lineage>
</organism>
<gene>
    <name evidence="2" type="ORF">EAH_00042150</name>
</gene>
<feature type="compositionally biased region" description="Gly residues" evidence="1">
    <location>
        <begin position="139"/>
        <end position="158"/>
    </location>
</feature>
<sequence length="172" mass="18068">MKSRRASSKGEGPRSWIRGQLIDKETPVSSAAAGRPQDITPQQYLNSIEKANAALRGAPTRGGSWGGARAGRGGRFSRSGGRGGSTGFEAAPAAAQQQPLQQQPLQQQALQQPLQQQQQQQQRQQQQGGGGHRYRRGGGRGGYAGPSSARGGGFGGRAGDLPPTWKSPTQNL</sequence>
<keyword evidence="3" id="KW-1185">Reference proteome</keyword>
<feature type="compositionally biased region" description="Gly residues" evidence="1">
    <location>
        <begin position="63"/>
        <end position="86"/>
    </location>
</feature>
<accession>U6GGL8</accession>
<dbReference type="OrthoDB" id="10680433at2759"/>
<dbReference type="EMBL" id="HG671003">
    <property type="protein sequence ID" value="CDI79320.1"/>
    <property type="molecule type" value="Genomic_DNA"/>
</dbReference>
<dbReference type="AlphaFoldDB" id="U6GGL8"/>
<evidence type="ECO:0000313" key="3">
    <source>
        <dbReference type="Proteomes" id="UP000018050"/>
    </source>
</evidence>
<evidence type="ECO:0000313" key="2">
    <source>
        <dbReference type="EMBL" id="CDI79320.1"/>
    </source>
</evidence>
<proteinExistence type="predicted"/>
<reference evidence="2" key="2">
    <citation type="submission" date="2013-10" db="EMBL/GenBank/DDBJ databases">
        <authorList>
            <person name="Aslett M."/>
        </authorList>
    </citation>
    <scope>NUCLEOTIDE SEQUENCE [LARGE SCALE GENOMIC DNA]</scope>
    <source>
        <strain evidence="2">Houghton</strain>
    </source>
</reference>
<feature type="compositionally biased region" description="Low complexity" evidence="1">
    <location>
        <begin position="87"/>
        <end position="126"/>
    </location>
</feature>
<evidence type="ECO:0000256" key="1">
    <source>
        <dbReference type="SAM" id="MobiDB-lite"/>
    </source>
</evidence>
<dbReference type="RefSeq" id="XP_013250552.1">
    <property type="nucleotide sequence ID" value="XM_013395098.1"/>
</dbReference>
<dbReference type="VEuPathDB" id="ToxoDB:EAH_00042150"/>
<name>U6GGL8_EIMAC</name>
<feature type="region of interest" description="Disordered" evidence="1">
    <location>
        <begin position="1"/>
        <end position="172"/>
    </location>
</feature>
<dbReference type="GeneID" id="25272285"/>
<dbReference type="Proteomes" id="UP000018050">
    <property type="component" value="Unassembled WGS sequence"/>
</dbReference>
<protein>
    <submittedName>
        <fullName evidence="2">Uncharacterized protein</fullName>
    </submittedName>
</protein>